<dbReference type="PANTHER" id="PTHR22779:SF6">
    <property type="entry name" value="SD17342P"/>
    <property type="match status" value="1"/>
</dbReference>
<dbReference type="GO" id="GO:0016020">
    <property type="term" value="C:membrane"/>
    <property type="evidence" value="ECO:0007669"/>
    <property type="project" value="UniProtKB-SubCell"/>
</dbReference>
<sequence length="183" mass="20351">QVLYLIEAEQSSFVIKLLKVVVRRFIQYLSINVRAVMESSTPSPSQVISLFGDENQNDPGRSDRSYTLLGALTLNGAYMIDWLEIATSIFVWMAISYTVLYLSASFVALMMMRRHPYVVLFVIPLLAMCVIGPVTVGVATSLVLAYTLSASDKEISPWHCMVLGVFQSIMLVIVSFSRLLGTL</sequence>
<dbReference type="OrthoDB" id="10056816at2759"/>
<feature type="transmembrane region" description="Helical" evidence="6">
    <location>
        <begin position="156"/>
        <end position="180"/>
    </location>
</feature>
<evidence type="ECO:0000256" key="2">
    <source>
        <dbReference type="ARBA" id="ARBA00006325"/>
    </source>
</evidence>
<dbReference type="Pfam" id="PF10190">
    <property type="entry name" value="Tmemb_170"/>
    <property type="match status" value="1"/>
</dbReference>
<evidence type="ECO:0000256" key="5">
    <source>
        <dbReference type="ARBA" id="ARBA00023136"/>
    </source>
</evidence>
<dbReference type="OMA" id="GRFMSVG"/>
<evidence type="ECO:0000256" key="3">
    <source>
        <dbReference type="ARBA" id="ARBA00022692"/>
    </source>
</evidence>
<dbReference type="AlphaFoldDB" id="A0A7I5E649"/>
<dbReference type="PANTHER" id="PTHR22779">
    <property type="entry name" value="SD17342P"/>
    <property type="match status" value="1"/>
</dbReference>
<comment type="subcellular location">
    <subcellularLocation>
        <location evidence="1">Membrane</location>
        <topology evidence="1">Multi-pass membrane protein</topology>
    </subcellularLocation>
</comment>
<dbReference type="InterPro" id="IPR019334">
    <property type="entry name" value="TMEM170A/B/YPR153W-like"/>
</dbReference>
<dbReference type="WBParaSite" id="HCON_00022910-00001">
    <property type="protein sequence ID" value="HCON_00022910-00001"/>
    <property type="gene ID" value="HCON_00022910"/>
</dbReference>
<dbReference type="Proteomes" id="UP000025227">
    <property type="component" value="Unplaced"/>
</dbReference>
<keyword evidence="7" id="KW-1185">Reference proteome</keyword>
<name>A0A7I5E649_HAECO</name>
<comment type="similarity">
    <text evidence="2">Belongs to the TMEM170 family.</text>
</comment>
<evidence type="ECO:0000256" key="1">
    <source>
        <dbReference type="ARBA" id="ARBA00004141"/>
    </source>
</evidence>
<proteinExistence type="inferred from homology"/>
<keyword evidence="5 6" id="KW-0472">Membrane</keyword>
<protein>
    <submittedName>
        <fullName evidence="8">Transmembrane protein</fullName>
    </submittedName>
</protein>
<evidence type="ECO:0000313" key="8">
    <source>
        <dbReference type="WBParaSite" id="HCON_00022910-00001"/>
    </source>
</evidence>
<keyword evidence="3 6" id="KW-0812">Transmembrane</keyword>
<evidence type="ECO:0000313" key="7">
    <source>
        <dbReference type="Proteomes" id="UP000025227"/>
    </source>
</evidence>
<keyword evidence="4 6" id="KW-1133">Transmembrane helix</keyword>
<accession>A0A7I5E649</accession>
<evidence type="ECO:0000256" key="6">
    <source>
        <dbReference type="SAM" id="Phobius"/>
    </source>
</evidence>
<evidence type="ECO:0000256" key="4">
    <source>
        <dbReference type="ARBA" id="ARBA00022989"/>
    </source>
</evidence>
<feature type="transmembrane region" description="Helical" evidence="6">
    <location>
        <begin position="89"/>
        <end position="110"/>
    </location>
</feature>
<organism evidence="7 8">
    <name type="scientific">Haemonchus contortus</name>
    <name type="common">Barber pole worm</name>
    <dbReference type="NCBI Taxonomy" id="6289"/>
    <lineage>
        <taxon>Eukaryota</taxon>
        <taxon>Metazoa</taxon>
        <taxon>Ecdysozoa</taxon>
        <taxon>Nematoda</taxon>
        <taxon>Chromadorea</taxon>
        <taxon>Rhabditida</taxon>
        <taxon>Rhabditina</taxon>
        <taxon>Rhabditomorpha</taxon>
        <taxon>Strongyloidea</taxon>
        <taxon>Trichostrongylidae</taxon>
        <taxon>Haemonchus</taxon>
    </lineage>
</organism>
<reference evidence="8" key="1">
    <citation type="submission" date="2020-12" db="UniProtKB">
        <authorList>
            <consortium name="WormBaseParasite"/>
        </authorList>
    </citation>
    <scope>IDENTIFICATION</scope>
    <source>
        <strain evidence="8">MHco3</strain>
    </source>
</reference>
<feature type="transmembrane region" description="Helical" evidence="6">
    <location>
        <begin position="117"/>
        <end position="144"/>
    </location>
</feature>